<feature type="transmembrane region" description="Helical" evidence="6">
    <location>
        <begin position="176"/>
        <end position="196"/>
    </location>
</feature>
<evidence type="ECO:0000313" key="8">
    <source>
        <dbReference type="EMBL" id="CAH0596528.1"/>
    </source>
</evidence>
<dbReference type="Pfam" id="PF00083">
    <property type="entry name" value="Sugar_tr"/>
    <property type="match status" value="1"/>
</dbReference>
<evidence type="ECO:0000256" key="2">
    <source>
        <dbReference type="ARBA" id="ARBA00022692"/>
    </source>
</evidence>
<dbReference type="AlphaFoldDB" id="A0A9P0BTI5"/>
<accession>A0A9P0BTI5</accession>
<protein>
    <recommendedName>
        <fullName evidence="7">Major facilitator superfamily (MFS) profile domain-containing protein</fullName>
    </recommendedName>
</protein>
<dbReference type="GO" id="GO:0022857">
    <property type="term" value="F:transmembrane transporter activity"/>
    <property type="evidence" value="ECO:0007669"/>
    <property type="project" value="InterPro"/>
</dbReference>
<feature type="transmembrane region" description="Helical" evidence="6">
    <location>
        <begin position="468"/>
        <end position="490"/>
    </location>
</feature>
<feature type="domain" description="Major facilitator superfamily (MFS) profile" evidence="7">
    <location>
        <begin position="64"/>
        <end position="495"/>
    </location>
</feature>
<feature type="transmembrane region" description="Helical" evidence="6">
    <location>
        <begin position="442"/>
        <end position="462"/>
    </location>
</feature>
<gene>
    <name evidence="8" type="ORF">CINC_LOCUS7294</name>
</gene>
<dbReference type="PROSITE" id="PS50850">
    <property type="entry name" value="MFS"/>
    <property type="match status" value="1"/>
</dbReference>
<dbReference type="EMBL" id="LR824025">
    <property type="protein sequence ID" value="CAH0596528.1"/>
    <property type="molecule type" value="Genomic_DNA"/>
</dbReference>
<evidence type="ECO:0000259" key="7">
    <source>
        <dbReference type="PROSITE" id="PS50850"/>
    </source>
</evidence>
<evidence type="ECO:0000256" key="6">
    <source>
        <dbReference type="SAM" id="Phobius"/>
    </source>
</evidence>
<evidence type="ECO:0000256" key="1">
    <source>
        <dbReference type="ARBA" id="ARBA00004141"/>
    </source>
</evidence>
<reference evidence="8" key="1">
    <citation type="submission" date="2021-12" db="EMBL/GenBank/DDBJ databases">
        <authorList>
            <person name="King R."/>
        </authorList>
    </citation>
    <scope>NUCLEOTIDE SEQUENCE</scope>
</reference>
<dbReference type="GO" id="GO:0016020">
    <property type="term" value="C:membrane"/>
    <property type="evidence" value="ECO:0007669"/>
    <property type="project" value="UniProtKB-SubCell"/>
</dbReference>
<keyword evidence="3 6" id="KW-1133">Transmembrane helix</keyword>
<evidence type="ECO:0000256" key="5">
    <source>
        <dbReference type="SAM" id="MobiDB-lite"/>
    </source>
</evidence>
<dbReference type="PANTHER" id="PTHR24064">
    <property type="entry name" value="SOLUTE CARRIER FAMILY 22 MEMBER"/>
    <property type="match status" value="1"/>
</dbReference>
<evidence type="ECO:0000256" key="3">
    <source>
        <dbReference type="ARBA" id="ARBA00022989"/>
    </source>
</evidence>
<name>A0A9P0BTI5_CHRIL</name>
<dbReference type="OrthoDB" id="5296287at2759"/>
<sequence>METKPEANGKMDTKENMEAKKEEEKVEEVDKMVQAIGTFERWQIMLCVMVAFPSRISAAWQQLGIVFVAPATSFQCTETNLTDSIQPATCYRDCAKYEYFTEFENTIISEWDLVCERAWMANLTQTLCMAGVLIGSIFFGFVADRFGRRIALLIACILQLVTSLIEPFSISYWMFTIVRFFIGTSIAGTMLCSYILMMEITGPKRRELMSVLCALPFPIGQMLMPLFSYYLRSWNRFCLGVGIPNLIYLIYIFLLPESPKWLISQGRLEDASKVMASAARWNNRPSDNMLDVAKAIAYENANSKDGQQGKATYMDLLRTKVLRVNIIGSCSLWFMLGISFYGSNQYIGQTSSNAFVSVALAGVFQLPGIMLSGILSKKVGRRITLICFFCVCAVSNALLAVPEDLFIVRLVAGAVGVGCASGAFATVYMYTTELFPTVTRNMAMGASSTISRVGSMLAPYVAGLTTVALWLPPAAFAIVPVLGALTLLILPETKGKILRDHVA</sequence>
<dbReference type="Gene3D" id="1.20.1250.20">
    <property type="entry name" value="MFS general substrate transporter like domains"/>
    <property type="match status" value="1"/>
</dbReference>
<keyword evidence="9" id="KW-1185">Reference proteome</keyword>
<feature type="transmembrane region" description="Helical" evidence="6">
    <location>
        <begin position="208"/>
        <end position="228"/>
    </location>
</feature>
<proteinExistence type="predicted"/>
<feature type="transmembrane region" description="Helical" evidence="6">
    <location>
        <begin position="354"/>
        <end position="376"/>
    </location>
</feature>
<evidence type="ECO:0000313" key="9">
    <source>
        <dbReference type="Proteomes" id="UP001154114"/>
    </source>
</evidence>
<keyword evidence="2 6" id="KW-0812">Transmembrane</keyword>
<dbReference type="CDD" id="cd17317">
    <property type="entry name" value="MFS_SLC22"/>
    <property type="match status" value="1"/>
</dbReference>
<feature type="transmembrane region" description="Helical" evidence="6">
    <location>
        <begin position="407"/>
        <end position="430"/>
    </location>
</feature>
<feature type="region of interest" description="Disordered" evidence="5">
    <location>
        <begin position="1"/>
        <end position="23"/>
    </location>
</feature>
<dbReference type="Proteomes" id="UP001154114">
    <property type="component" value="Chromosome 22"/>
</dbReference>
<dbReference type="SUPFAM" id="SSF103473">
    <property type="entry name" value="MFS general substrate transporter"/>
    <property type="match status" value="1"/>
</dbReference>
<feature type="transmembrane region" description="Helical" evidence="6">
    <location>
        <begin position="322"/>
        <end position="342"/>
    </location>
</feature>
<feature type="transmembrane region" description="Helical" evidence="6">
    <location>
        <begin position="234"/>
        <end position="255"/>
    </location>
</feature>
<dbReference type="InterPro" id="IPR036259">
    <property type="entry name" value="MFS_trans_sf"/>
</dbReference>
<organism evidence="8 9">
    <name type="scientific">Chrysodeixis includens</name>
    <name type="common">Soybean looper</name>
    <name type="synonym">Pseudoplusia includens</name>
    <dbReference type="NCBI Taxonomy" id="689277"/>
    <lineage>
        <taxon>Eukaryota</taxon>
        <taxon>Metazoa</taxon>
        <taxon>Ecdysozoa</taxon>
        <taxon>Arthropoda</taxon>
        <taxon>Hexapoda</taxon>
        <taxon>Insecta</taxon>
        <taxon>Pterygota</taxon>
        <taxon>Neoptera</taxon>
        <taxon>Endopterygota</taxon>
        <taxon>Lepidoptera</taxon>
        <taxon>Glossata</taxon>
        <taxon>Ditrysia</taxon>
        <taxon>Noctuoidea</taxon>
        <taxon>Noctuidae</taxon>
        <taxon>Plusiinae</taxon>
        <taxon>Chrysodeixis</taxon>
    </lineage>
</organism>
<keyword evidence="4 6" id="KW-0472">Membrane</keyword>
<comment type="subcellular location">
    <subcellularLocation>
        <location evidence="1">Membrane</location>
        <topology evidence="1">Multi-pass membrane protein</topology>
    </subcellularLocation>
</comment>
<feature type="transmembrane region" description="Helical" evidence="6">
    <location>
        <begin position="119"/>
        <end position="143"/>
    </location>
</feature>
<evidence type="ECO:0000256" key="4">
    <source>
        <dbReference type="ARBA" id="ARBA00023136"/>
    </source>
</evidence>
<dbReference type="InterPro" id="IPR020846">
    <property type="entry name" value="MFS_dom"/>
</dbReference>
<feature type="transmembrane region" description="Helical" evidence="6">
    <location>
        <begin position="150"/>
        <end position="170"/>
    </location>
</feature>
<feature type="transmembrane region" description="Helical" evidence="6">
    <location>
        <begin position="383"/>
        <end position="401"/>
    </location>
</feature>
<dbReference type="InterPro" id="IPR005828">
    <property type="entry name" value="MFS_sugar_transport-like"/>
</dbReference>